<dbReference type="SUPFAM" id="SSF51905">
    <property type="entry name" value="FAD/NAD(P)-binding domain"/>
    <property type="match status" value="1"/>
</dbReference>
<keyword evidence="11" id="KW-1185">Reference proteome</keyword>
<dbReference type="PRINTS" id="PR00469">
    <property type="entry name" value="PNDRDTASEII"/>
</dbReference>
<evidence type="ECO:0000256" key="2">
    <source>
        <dbReference type="ARBA" id="ARBA00022827"/>
    </source>
</evidence>
<evidence type="ECO:0000256" key="6">
    <source>
        <dbReference type="ARBA" id="ARBA00048132"/>
    </source>
</evidence>
<evidence type="ECO:0000256" key="8">
    <source>
        <dbReference type="RuleBase" id="RU003881"/>
    </source>
</evidence>
<dbReference type="InterPro" id="IPR050097">
    <property type="entry name" value="Ferredoxin-NADP_redctase_2"/>
</dbReference>
<dbReference type="Proteomes" id="UP001430755">
    <property type="component" value="Unassembled WGS sequence"/>
</dbReference>
<evidence type="ECO:0000313" key="10">
    <source>
        <dbReference type="EMBL" id="MCI2242042.1"/>
    </source>
</evidence>
<protein>
    <recommendedName>
        <fullName evidence="7">Thioredoxin reductase</fullName>
        <ecNumber evidence="7">1.8.1.9</ecNumber>
    </recommendedName>
</protein>
<evidence type="ECO:0000256" key="1">
    <source>
        <dbReference type="ARBA" id="ARBA00022630"/>
    </source>
</evidence>
<comment type="subunit">
    <text evidence="7">Homodimer.</text>
</comment>
<dbReference type="InterPro" id="IPR008255">
    <property type="entry name" value="Pyr_nucl-diS_OxRdtase_2_AS"/>
</dbReference>
<evidence type="ECO:0000313" key="11">
    <source>
        <dbReference type="Proteomes" id="UP001430755"/>
    </source>
</evidence>
<dbReference type="PANTHER" id="PTHR48105">
    <property type="entry name" value="THIOREDOXIN REDUCTASE 1-RELATED-RELATED"/>
    <property type="match status" value="1"/>
</dbReference>
<dbReference type="EMBL" id="JAJMLW010000002">
    <property type="protein sequence ID" value="MCI2242042.1"/>
    <property type="molecule type" value="Genomic_DNA"/>
</dbReference>
<dbReference type="GO" id="GO:0004791">
    <property type="term" value="F:thioredoxin-disulfide reductase (NADPH) activity"/>
    <property type="evidence" value="ECO:0007669"/>
    <property type="project" value="UniProtKB-EC"/>
</dbReference>
<feature type="domain" description="FAD/NAD(P)-binding" evidence="9">
    <location>
        <begin position="18"/>
        <end position="305"/>
    </location>
</feature>
<evidence type="ECO:0000256" key="4">
    <source>
        <dbReference type="ARBA" id="ARBA00023157"/>
    </source>
</evidence>
<keyword evidence="4" id="KW-1015">Disulfide bond</keyword>
<accession>A0ABS9WHW9</accession>
<dbReference type="Pfam" id="PF07992">
    <property type="entry name" value="Pyr_redox_2"/>
    <property type="match status" value="1"/>
</dbReference>
<dbReference type="InterPro" id="IPR023753">
    <property type="entry name" value="FAD/NAD-binding_dom"/>
</dbReference>
<dbReference type="InterPro" id="IPR005982">
    <property type="entry name" value="Thioredox_Rdtase"/>
</dbReference>
<comment type="catalytic activity">
    <reaction evidence="6 7">
        <text>[thioredoxin]-dithiol + NADP(+) = [thioredoxin]-disulfide + NADPH + H(+)</text>
        <dbReference type="Rhea" id="RHEA:20345"/>
        <dbReference type="Rhea" id="RHEA-COMP:10698"/>
        <dbReference type="Rhea" id="RHEA-COMP:10700"/>
        <dbReference type="ChEBI" id="CHEBI:15378"/>
        <dbReference type="ChEBI" id="CHEBI:29950"/>
        <dbReference type="ChEBI" id="CHEBI:50058"/>
        <dbReference type="ChEBI" id="CHEBI:57783"/>
        <dbReference type="ChEBI" id="CHEBI:58349"/>
        <dbReference type="EC" id="1.8.1.9"/>
    </reaction>
</comment>
<dbReference type="Gene3D" id="3.50.50.60">
    <property type="entry name" value="FAD/NAD(P)-binding domain"/>
    <property type="match status" value="2"/>
</dbReference>
<dbReference type="PRINTS" id="PR00368">
    <property type="entry name" value="FADPNR"/>
</dbReference>
<comment type="similarity">
    <text evidence="7">Belongs to the class-II pyridine nucleotide-disulfide oxidoreductase family.</text>
</comment>
<name>A0ABS9WHW9_9ACTN</name>
<sequence length="320" mass="34218">MDLNTSGDALAREPETVDLAVIGAGPAGMTAALYGARSGLTTLLFERLSPGGQCATTEHLENYPGYSDSTSGFDLAMKMHAQASAFGVRTVTEEVTSVDLSVTPNLIATPFGSYRARTVIVATGATPAQLGLPHEDELRGRGVSYCATCDGNFFRGRDVAVIGGGDTAVADVIYLARICRKVYLVHRRDKLRATAIYHERLRQLDNVELCWDSVAEELVVEDGRVAGVRLRNVKTDEGRVLDVAAVFIAVGMRPNTAFLAGDLELDQSGYVIADEMGRTAMPNVFAAGDVRVKELRQVVTAVADGANAATAAADYLDWRK</sequence>
<reference evidence="10" key="1">
    <citation type="submission" date="2021-11" db="EMBL/GenBank/DDBJ databases">
        <title>A Novel Adlercreutzia Species, isolated from a Allomyrina dichotoma larva feces.</title>
        <authorList>
            <person name="Suh M.K."/>
        </authorList>
    </citation>
    <scope>NUCLEOTIDE SEQUENCE</scope>
    <source>
        <strain evidence="10">JBNU-10</strain>
    </source>
</reference>
<dbReference type="PROSITE" id="PS00573">
    <property type="entry name" value="PYRIDINE_REDOX_2"/>
    <property type="match status" value="1"/>
</dbReference>
<dbReference type="EC" id="1.8.1.9" evidence="7"/>
<keyword evidence="8" id="KW-0521">NADP</keyword>
<proteinExistence type="inferred from homology"/>
<keyword evidence="2 7" id="KW-0274">FAD</keyword>
<keyword evidence="5 7" id="KW-0676">Redox-active center</keyword>
<evidence type="ECO:0000256" key="7">
    <source>
        <dbReference type="RuleBase" id="RU003880"/>
    </source>
</evidence>
<comment type="caution">
    <text evidence="10">The sequence shown here is derived from an EMBL/GenBank/DDBJ whole genome shotgun (WGS) entry which is preliminary data.</text>
</comment>
<dbReference type="InterPro" id="IPR036188">
    <property type="entry name" value="FAD/NAD-bd_sf"/>
</dbReference>
<dbReference type="NCBIfam" id="TIGR01292">
    <property type="entry name" value="TRX_reduct"/>
    <property type="match status" value="1"/>
</dbReference>
<evidence type="ECO:0000259" key="9">
    <source>
        <dbReference type="Pfam" id="PF07992"/>
    </source>
</evidence>
<keyword evidence="3 7" id="KW-0560">Oxidoreductase</keyword>
<evidence type="ECO:0000256" key="3">
    <source>
        <dbReference type="ARBA" id="ARBA00023002"/>
    </source>
</evidence>
<evidence type="ECO:0000256" key="5">
    <source>
        <dbReference type="ARBA" id="ARBA00023284"/>
    </source>
</evidence>
<keyword evidence="1 7" id="KW-0285">Flavoprotein</keyword>
<gene>
    <name evidence="10" type="primary">trxB</name>
    <name evidence="10" type="ORF">LPT13_06720</name>
</gene>
<organism evidence="10 11">
    <name type="scientific">Adlercreutzia faecimuris</name>
    <dbReference type="NCBI Taxonomy" id="2897341"/>
    <lineage>
        <taxon>Bacteria</taxon>
        <taxon>Bacillati</taxon>
        <taxon>Actinomycetota</taxon>
        <taxon>Coriobacteriia</taxon>
        <taxon>Eggerthellales</taxon>
        <taxon>Eggerthellaceae</taxon>
        <taxon>Adlercreutzia</taxon>
    </lineage>
</organism>
<comment type="cofactor">
    <cofactor evidence="8">
        <name>FAD</name>
        <dbReference type="ChEBI" id="CHEBI:57692"/>
    </cofactor>
    <text evidence="8">Binds 1 FAD per subunit.</text>
</comment>
<dbReference type="RefSeq" id="WP_242164877.1">
    <property type="nucleotide sequence ID" value="NZ_JAJMLW010000002.1"/>
</dbReference>